<proteinExistence type="predicted"/>
<dbReference type="Proteomes" id="UP000275256">
    <property type="component" value="Unassembled WGS sequence"/>
</dbReference>
<evidence type="ECO:0000259" key="2">
    <source>
        <dbReference type="Pfam" id="PF07929"/>
    </source>
</evidence>
<gene>
    <name evidence="3" type="ORF">EAX62_02145</name>
</gene>
<feature type="compositionally biased region" description="Basic and acidic residues" evidence="1">
    <location>
        <begin position="99"/>
        <end position="108"/>
    </location>
</feature>
<dbReference type="Gene3D" id="3.10.290.30">
    <property type="entry name" value="MM3350-like"/>
    <property type="match status" value="1"/>
</dbReference>
<dbReference type="InterPro" id="IPR012912">
    <property type="entry name" value="Plasmid_pRiA4b_Orf3-like"/>
</dbReference>
<feature type="domain" description="Plasmid pRiA4b Orf3-like" evidence="2">
    <location>
        <begin position="527"/>
        <end position="645"/>
    </location>
</feature>
<organism evidence="3 4">
    <name type="scientific">Tessaracoccus antarcticus</name>
    <dbReference type="NCBI Taxonomy" id="2479848"/>
    <lineage>
        <taxon>Bacteria</taxon>
        <taxon>Bacillati</taxon>
        <taxon>Actinomycetota</taxon>
        <taxon>Actinomycetes</taxon>
        <taxon>Propionibacteriales</taxon>
        <taxon>Propionibacteriaceae</taxon>
        <taxon>Tessaracoccus</taxon>
    </lineage>
</organism>
<evidence type="ECO:0000256" key="1">
    <source>
        <dbReference type="SAM" id="MobiDB-lite"/>
    </source>
</evidence>
<feature type="region of interest" description="Disordered" evidence="1">
    <location>
        <begin position="71"/>
        <end position="110"/>
    </location>
</feature>
<sequence>MVTPMQWRRPAAMTARNASRLTCGWSQEWWRGTIDTSVALRQPSQSPTASSPHRRQAASCVAPCRAWQLRSREPDPQTAAAARAADLADNDGSARPRAVGRERDRTMEDESPAGVVAAFEAWCAASPHPGGPEPSDAAASLADLFTRSRRGGADLRDPDAHLLRWLTRDLARHDDVHRDDDSDESDGAQYLLAIRTLMGFLLFLRAHGLWRRSERAVLDCWDVFTWATREPLGVHTLGSLADDILVTGLLIEPAPSDVVDTARELPFVPLLRSTLDALASQSPLSRDDLAAITGLQDTPGAVDIWSDCLSMTNLARRDAATDSVMPSIEVRTSGGCPPVDSVLVRNVVQGLVSAALSWGFDTDTTERPMRTTHPRGSSVLIALVCACDDQMYLAGDRNDADDEETTRGLVRMFVDKMLGAGHVSSPSVADEVLAVLCALTTLGVLQERRLPLSGEIYLAAPDALRHSLLQRVADFTGCIGGPDDTSAWQPIALDYHHAKETVFDLHLHLETGVGEESRPEAATEPSTTWRGTLIAASSPIDVLHDAVQALFGWRGLRPHVFLDSVGTRRFTSPGLLHIFDAPGDERITDQTAVRIGSVLTQPGDEVVYEYGRLQDPWRVRIRLDAVVDSPVDITRTGGSGESPAEQSLLAETLSRRLPQGMEIPDELERAWAFFEQRGWWGSRDADHFLAPCSFESRPGVVFSSECTLDGWFAPDSPAHERLLPIAVTDGTGSIAALWLESPGMLRVVGLGSEGEARLLAESVPDFLRLMAIGYPEFTPGVVGGRPDVDSRAALADYRHWVEETLGLDVPAEWPPFTRDRFSDWVVAHIDL</sequence>
<comment type="caution">
    <text evidence="3">The sequence shown here is derived from an EMBL/GenBank/DDBJ whole genome shotgun (WGS) entry which is preliminary data.</text>
</comment>
<dbReference type="Pfam" id="PF07929">
    <property type="entry name" value="PRiA4_ORF3"/>
    <property type="match status" value="1"/>
</dbReference>
<dbReference type="SUPFAM" id="SSF159941">
    <property type="entry name" value="MM3350-like"/>
    <property type="match status" value="1"/>
</dbReference>
<feature type="compositionally biased region" description="Low complexity" evidence="1">
    <location>
        <begin position="79"/>
        <end position="91"/>
    </location>
</feature>
<dbReference type="EMBL" id="REFW01000001">
    <property type="protein sequence ID" value="RMB61470.1"/>
    <property type="molecule type" value="Genomic_DNA"/>
</dbReference>
<dbReference type="AlphaFoldDB" id="A0A3M0G8V9"/>
<keyword evidence="4" id="KW-1185">Reference proteome</keyword>
<accession>A0A3M0G8V9</accession>
<evidence type="ECO:0000313" key="4">
    <source>
        <dbReference type="Proteomes" id="UP000275256"/>
    </source>
</evidence>
<evidence type="ECO:0000313" key="3">
    <source>
        <dbReference type="EMBL" id="RMB61470.1"/>
    </source>
</evidence>
<reference evidence="3 4" key="1">
    <citation type="submission" date="2018-10" db="EMBL/GenBank/DDBJ databases">
        <title>Tessaracoccus antarcticuss sp. nov., isolated from sediment.</title>
        <authorList>
            <person name="Zhou L.Y."/>
            <person name="Du Z.J."/>
        </authorList>
    </citation>
    <scope>NUCLEOTIDE SEQUENCE [LARGE SCALE GENOMIC DNA]</scope>
    <source>
        <strain evidence="3 4">JDX10</strain>
    </source>
</reference>
<protein>
    <recommendedName>
        <fullName evidence="2">Plasmid pRiA4b Orf3-like domain-containing protein</fullName>
    </recommendedName>
</protein>
<name>A0A3M0G8V9_9ACTN</name>
<dbReference type="InterPro" id="IPR024047">
    <property type="entry name" value="MM3350-like_sf"/>
</dbReference>